<protein>
    <submittedName>
        <fullName evidence="2">Uncharacterized protein</fullName>
    </submittedName>
</protein>
<name>A0A382NHK6_9ZZZZ</name>
<organism evidence="2">
    <name type="scientific">marine metagenome</name>
    <dbReference type="NCBI Taxonomy" id="408172"/>
    <lineage>
        <taxon>unclassified sequences</taxon>
        <taxon>metagenomes</taxon>
        <taxon>ecological metagenomes</taxon>
    </lineage>
</organism>
<feature type="compositionally biased region" description="Basic and acidic residues" evidence="1">
    <location>
        <begin position="48"/>
        <end position="74"/>
    </location>
</feature>
<evidence type="ECO:0000256" key="1">
    <source>
        <dbReference type="SAM" id="MobiDB-lite"/>
    </source>
</evidence>
<feature type="compositionally biased region" description="Basic and acidic residues" evidence="1">
    <location>
        <begin position="29"/>
        <end position="41"/>
    </location>
</feature>
<evidence type="ECO:0000313" key="2">
    <source>
        <dbReference type="EMBL" id="SVC60694.1"/>
    </source>
</evidence>
<feature type="compositionally biased region" description="Basic residues" evidence="1">
    <location>
        <begin position="89"/>
        <end position="100"/>
    </location>
</feature>
<feature type="region of interest" description="Disordered" evidence="1">
    <location>
        <begin position="1"/>
        <end position="105"/>
    </location>
</feature>
<sequence length="121" mass="13802">PHVGGHWTLRPRRDFPDRTHSGGRASGRQGERVDPGADRPRPLVGRPRRVDGRWSRTQRRDHSDALQRLGDRGPSRHGGAQRRGWPSGGRHRRRHCRRAGASHGGHSRWFGCRGVGFHHRM</sequence>
<feature type="non-terminal residue" evidence="2">
    <location>
        <position position="1"/>
    </location>
</feature>
<proteinExistence type="predicted"/>
<dbReference type="AlphaFoldDB" id="A0A382NHK6"/>
<gene>
    <name evidence="2" type="ORF">METZ01_LOCUS313548</name>
</gene>
<feature type="non-terminal residue" evidence="2">
    <location>
        <position position="121"/>
    </location>
</feature>
<feature type="compositionally biased region" description="Basic and acidic residues" evidence="1">
    <location>
        <begin position="11"/>
        <end position="20"/>
    </location>
</feature>
<reference evidence="2" key="1">
    <citation type="submission" date="2018-05" db="EMBL/GenBank/DDBJ databases">
        <authorList>
            <person name="Lanie J.A."/>
            <person name="Ng W.-L."/>
            <person name="Kazmierczak K.M."/>
            <person name="Andrzejewski T.M."/>
            <person name="Davidsen T.M."/>
            <person name="Wayne K.J."/>
            <person name="Tettelin H."/>
            <person name="Glass J.I."/>
            <person name="Rusch D."/>
            <person name="Podicherti R."/>
            <person name="Tsui H.-C.T."/>
            <person name="Winkler M.E."/>
        </authorList>
    </citation>
    <scope>NUCLEOTIDE SEQUENCE</scope>
</reference>
<dbReference type="EMBL" id="UINC01100550">
    <property type="protein sequence ID" value="SVC60694.1"/>
    <property type="molecule type" value="Genomic_DNA"/>
</dbReference>
<accession>A0A382NHK6</accession>